<feature type="region of interest" description="Disordered" evidence="2">
    <location>
        <begin position="445"/>
        <end position="491"/>
    </location>
</feature>
<dbReference type="PROSITE" id="PS50011">
    <property type="entry name" value="PROTEIN_KINASE_DOM"/>
    <property type="match status" value="1"/>
</dbReference>
<dbReference type="InterPro" id="IPR051177">
    <property type="entry name" value="CIK-Related_Protein"/>
</dbReference>
<dbReference type="PANTHER" id="PTHR12984">
    <property type="entry name" value="SCY1-RELATED S/T PROTEIN KINASE-LIKE"/>
    <property type="match status" value="1"/>
</dbReference>
<keyword evidence="5" id="KW-1185">Reference proteome</keyword>
<dbReference type="InterPro" id="IPR000719">
    <property type="entry name" value="Prot_kinase_dom"/>
</dbReference>
<dbReference type="PANTHER" id="PTHR12984:SF15">
    <property type="entry name" value="PROTEIN-ASSOCIATING WITH THE CARBOXYL-TERMINAL DOMAIN OF EZRIN"/>
    <property type="match status" value="1"/>
</dbReference>
<dbReference type="Gene3D" id="1.10.510.10">
    <property type="entry name" value="Transferase(Phosphotransferase) domain 1"/>
    <property type="match status" value="1"/>
</dbReference>
<name>T1IR13_STRMM</name>
<evidence type="ECO:0000259" key="3">
    <source>
        <dbReference type="PROSITE" id="PS50011"/>
    </source>
</evidence>
<dbReference type="GO" id="GO:0005524">
    <property type="term" value="F:ATP binding"/>
    <property type="evidence" value="ECO:0007669"/>
    <property type="project" value="InterPro"/>
</dbReference>
<sequence length="610" mass="69154">MKKMGADQSTDQNTDWQGDPIVIYETDMWILKDGIHTDGTRISLFESKQLNEKRENLETLTKYLRTLRHPCIVKHLHSHRKYNHLHLITEQVTPLEILLSEDKLSIVEKVAGIYNVLQALAFIHVTCGMSHQNMCTSSVFVCADGSWKLAGFEKMQTLNNVEVSKNGVHYDDVFSFGEFALHLLAGHEELSTITGGMEFLTRLEVECLSTNQRPTCAELKNDLIFKNDFLDMRLFLQNLVLKSETEKSQFFRSLVSRLKKLHRELIAHHLSTLLLCRFVFMDSTAAECFLPYVLKPQKIDANPKTDEGLFPPEIFRKYIIPQLLRIFCVRSHHIRLILLKSFSHYVDLFTKDELTATILPEILIGIRDTNDEMVSQTLEALAKLVSILGAQVVVGGCRQKLFNEAIPNITNNNNEKNNKQFSANHATNSYYPNLISEERKISSLQHKPKDKGNQLPQDHNTYKDAPQDTEHVLERSSPDGVESMNEEDWSDWDGETNEPIIKQVEQTSPPQVTSPTTLVLSNSIESTSKSSSSGLKKLTTGLGEEFDIMAIEVSKTDSSSQNDFFSDMEPKIMLAKHILTEDLPGKVGSSLNMTDALMEEASGWDDAEFN</sequence>
<proteinExistence type="inferred from homology"/>
<comment type="similarity">
    <text evidence="1">Belongs to the protein kinase superfamily.</text>
</comment>
<dbReference type="EMBL" id="JH431327">
    <property type="status" value="NOT_ANNOTATED_CDS"/>
    <property type="molecule type" value="Genomic_DNA"/>
</dbReference>
<dbReference type="Gene3D" id="1.25.10.10">
    <property type="entry name" value="Leucine-rich Repeat Variant"/>
    <property type="match status" value="1"/>
</dbReference>
<dbReference type="HOGENOM" id="CLU_015864_1_0_1"/>
<evidence type="ECO:0000256" key="2">
    <source>
        <dbReference type="SAM" id="MobiDB-lite"/>
    </source>
</evidence>
<evidence type="ECO:0000256" key="1">
    <source>
        <dbReference type="ARBA" id="ARBA00038349"/>
    </source>
</evidence>
<reference evidence="5" key="1">
    <citation type="submission" date="2011-05" db="EMBL/GenBank/DDBJ databases">
        <authorList>
            <person name="Richards S.R."/>
            <person name="Qu J."/>
            <person name="Jiang H."/>
            <person name="Jhangiani S.N."/>
            <person name="Agravi P."/>
            <person name="Goodspeed R."/>
            <person name="Gross S."/>
            <person name="Mandapat C."/>
            <person name="Jackson L."/>
            <person name="Mathew T."/>
            <person name="Pu L."/>
            <person name="Thornton R."/>
            <person name="Saada N."/>
            <person name="Wilczek-Boney K.B."/>
            <person name="Lee S."/>
            <person name="Kovar C."/>
            <person name="Wu Y."/>
            <person name="Scherer S.E."/>
            <person name="Worley K.C."/>
            <person name="Muzny D.M."/>
            <person name="Gibbs R."/>
        </authorList>
    </citation>
    <scope>NUCLEOTIDE SEQUENCE</scope>
    <source>
        <strain evidence="5">Brora</strain>
    </source>
</reference>
<protein>
    <recommendedName>
        <fullName evidence="3">Protein kinase domain-containing protein</fullName>
    </recommendedName>
</protein>
<dbReference type="SUPFAM" id="SSF48371">
    <property type="entry name" value="ARM repeat"/>
    <property type="match status" value="1"/>
</dbReference>
<organism evidence="4 5">
    <name type="scientific">Strigamia maritima</name>
    <name type="common">European centipede</name>
    <name type="synonym">Geophilus maritimus</name>
    <dbReference type="NCBI Taxonomy" id="126957"/>
    <lineage>
        <taxon>Eukaryota</taxon>
        <taxon>Metazoa</taxon>
        <taxon>Ecdysozoa</taxon>
        <taxon>Arthropoda</taxon>
        <taxon>Myriapoda</taxon>
        <taxon>Chilopoda</taxon>
        <taxon>Pleurostigmophora</taxon>
        <taxon>Geophilomorpha</taxon>
        <taxon>Linotaeniidae</taxon>
        <taxon>Strigamia</taxon>
    </lineage>
</organism>
<feature type="compositionally biased region" description="Basic and acidic residues" evidence="2">
    <location>
        <begin position="460"/>
        <end position="477"/>
    </location>
</feature>
<dbReference type="SUPFAM" id="SSF56112">
    <property type="entry name" value="Protein kinase-like (PK-like)"/>
    <property type="match status" value="1"/>
</dbReference>
<accession>T1IR13</accession>
<feature type="domain" description="Protein kinase" evidence="3">
    <location>
        <begin position="1"/>
        <end position="293"/>
    </location>
</feature>
<dbReference type="Gene3D" id="3.30.200.20">
    <property type="entry name" value="Phosphorylase Kinase, domain 1"/>
    <property type="match status" value="1"/>
</dbReference>
<dbReference type="OMA" id="SITPLMN"/>
<evidence type="ECO:0000313" key="5">
    <source>
        <dbReference type="Proteomes" id="UP000014500"/>
    </source>
</evidence>
<dbReference type="EnsemblMetazoa" id="SMAR003494-RA">
    <property type="protein sequence ID" value="SMAR003494-PA"/>
    <property type="gene ID" value="SMAR003494"/>
</dbReference>
<dbReference type="Proteomes" id="UP000014500">
    <property type="component" value="Unassembled WGS sequence"/>
</dbReference>
<reference evidence="4" key="2">
    <citation type="submission" date="2015-02" db="UniProtKB">
        <authorList>
            <consortium name="EnsemblMetazoa"/>
        </authorList>
    </citation>
    <scope>IDENTIFICATION</scope>
</reference>
<dbReference type="eggNOG" id="KOG1243">
    <property type="taxonomic scope" value="Eukaryota"/>
</dbReference>
<dbReference type="InterPro" id="IPR011009">
    <property type="entry name" value="Kinase-like_dom_sf"/>
</dbReference>
<dbReference type="InterPro" id="IPR011989">
    <property type="entry name" value="ARM-like"/>
</dbReference>
<dbReference type="InterPro" id="IPR016024">
    <property type="entry name" value="ARM-type_fold"/>
</dbReference>
<dbReference type="GO" id="GO:0004672">
    <property type="term" value="F:protein kinase activity"/>
    <property type="evidence" value="ECO:0007669"/>
    <property type="project" value="InterPro"/>
</dbReference>
<dbReference type="PhylomeDB" id="T1IR13"/>
<dbReference type="STRING" id="126957.T1IR13"/>
<evidence type="ECO:0000313" key="4">
    <source>
        <dbReference type="EnsemblMetazoa" id="SMAR003494-PA"/>
    </source>
</evidence>
<dbReference type="AlphaFoldDB" id="T1IR13"/>